<dbReference type="CDD" id="cd00102">
    <property type="entry name" value="IPT"/>
    <property type="match status" value="1"/>
</dbReference>
<feature type="domain" description="IPT/TIG" evidence="4">
    <location>
        <begin position="903"/>
        <end position="986"/>
    </location>
</feature>
<dbReference type="InterPro" id="IPR008964">
    <property type="entry name" value="Invasin/intimin_cell_adhesion"/>
</dbReference>
<dbReference type="InterPro" id="IPR002909">
    <property type="entry name" value="IPT_dom"/>
</dbReference>
<dbReference type="InterPro" id="IPR013783">
    <property type="entry name" value="Ig-like_fold"/>
</dbReference>
<dbReference type="InterPro" id="IPR041286">
    <property type="entry name" value="MBG_2"/>
</dbReference>
<dbReference type="SUPFAM" id="SSF49373">
    <property type="entry name" value="Invasin/intimin cell-adhesion fragments"/>
    <property type="match status" value="4"/>
</dbReference>
<evidence type="ECO:0000313" key="6">
    <source>
        <dbReference type="Proteomes" id="UP000245647"/>
    </source>
</evidence>
<evidence type="ECO:0000259" key="4">
    <source>
        <dbReference type="SMART" id="SM00429"/>
    </source>
</evidence>
<feature type="domain" description="IPT/TIG" evidence="4">
    <location>
        <begin position="1357"/>
        <end position="1443"/>
    </location>
</feature>
<comment type="caution">
    <text evidence="5">The sequence shown here is derived from an EMBL/GenBank/DDBJ whole genome shotgun (WGS) entry which is preliminary data.</text>
</comment>
<organism evidence="5 6">
    <name type="scientific">Pararcticibacter amylolyticus</name>
    <dbReference type="NCBI Taxonomy" id="2173175"/>
    <lineage>
        <taxon>Bacteria</taxon>
        <taxon>Pseudomonadati</taxon>
        <taxon>Bacteroidota</taxon>
        <taxon>Sphingobacteriia</taxon>
        <taxon>Sphingobacteriales</taxon>
        <taxon>Sphingobacteriaceae</taxon>
        <taxon>Pararcticibacter</taxon>
    </lineage>
</organism>
<evidence type="ECO:0000313" key="5">
    <source>
        <dbReference type="EMBL" id="PWG81783.1"/>
    </source>
</evidence>
<keyword evidence="3" id="KW-0325">Glycoprotein</keyword>
<dbReference type="Gene3D" id="3.30.160.710">
    <property type="match status" value="11"/>
</dbReference>
<name>A0A2U2PK54_9SPHI</name>
<dbReference type="InterPro" id="IPR014756">
    <property type="entry name" value="Ig_E-set"/>
</dbReference>
<dbReference type="Gene3D" id="2.60.40.1080">
    <property type="match status" value="5"/>
</dbReference>
<dbReference type="Pfam" id="PF01833">
    <property type="entry name" value="TIG"/>
    <property type="match status" value="3"/>
</dbReference>
<dbReference type="InterPro" id="IPR013517">
    <property type="entry name" value="FG-GAP"/>
</dbReference>
<keyword evidence="6" id="KW-1185">Reference proteome</keyword>
<keyword evidence="1" id="KW-0732">Signal</keyword>
<dbReference type="Gene3D" id="2.60.40.10">
    <property type="entry name" value="Immunoglobulins"/>
    <property type="match status" value="4"/>
</dbReference>
<feature type="domain" description="IPT/TIG" evidence="4">
    <location>
        <begin position="1818"/>
        <end position="1903"/>
    </location>
</feature>
<protein>
    <recommendedName>
        <fullName evidence="4">IPT/TIG domain-containing protein</fullName>
    </recommendedName>
</protein>
<dbReference type="SMART" id="SM00191">
    <property type="entry name" value="Int_alpha"/>
    <property type="match status" value="7"/>
</dbReference>
<gene>
    <name evidence="5" type="ORF">DDR33_05325</name>
</gene>
<dbReference type="Pfam" id="PF13517">
    <property type="entry name" value="FG-GAP_3"/>
    <property type="match status" value="11"/>
</dbReference>
<feature type="domain" description="IPT/TIG" evidence="4">
    <location>
        <begin position="432"/>
        <end position="514"/>
    </location>
</feature>
<dbReference type="Gene3D" id="2.130.10.130">
    <property type="entry name" value="Integrin alpha, N-terminal"/>
    <property type="match status" value="7"/>
</dbReference>
<dbReference type="SUPFAM" id="SSF69318">
    <property type="entry name" value="Integrin alpha N-terminal domain"/>
    <property type="match status" value="5"/>
</dbReference>
<dbReference type="Pfam" id="PF13585">
    <property type="entry name" value="CHU_C"/>
    <property type="match status" value="1"/>
</dbReference>
<evidence type="ECO:0000256" key="3">
    <source>
        <dbReference type="ARBA" id="ARBA00023180"/>
    </source>
</evidence>
<dbReference type="SMART" id="SM00429">
    <property type="entry name" value="IPT"/>
    <property type="match status" value="4"/>
</dbReference>
<dbReference type="InterPro" id="IPR028994">
    <property type="entry name" value="Integrin_alpha_N"/>
</dbReference>
<dbReference type="NCBIfam" id="TIGR04131">
    <property type="entry name" value="Bac_Flav_CTERM"/>
    <property type="match status" value="1"/>
</dbReference>
<dbReference type="CDD" id="cd00603">
    <property type="entry name" value="IPT_PCSR"/>
    <property type="match status" value="2"/>
</dbReference>
<dbReference type="Gene3D" id="2.30.30.100">
    <property type="match status" value="1"/>
</dbReference>
<evidence type="ECO:0000256" key="2">
    <source>
        <dbReference type="ARBA" id="ARBA00022737"/>
    </source>
</evidence>
<accession>A0A2U2PK54</accession>
<dbReference type="Pfam" id="PF18676">
    <property type="entry name" value="MBG_2"/>
    <property type="match status" value="18"/>
</dbReference>
<proteinExistence type="predicted"/>
<dbReference type="PANTHER" id="PTHR46580">
    <property type="entry name" value="SENSOR KINASE-RELATED"/>
    <property type="match status" value="1"/>
</dbReference>
<reference evidence="5 6" key="1">
    <citation type="submission" date="2018-04" db="EMBL/GenBank/DDBJ databases">
        <title>Pedobacter chongqingensis sp. nov., isolated from a rottenly hemp rope.</title>
        <authorList>
            <person name="Cai Y."/>
        </authorList>
    </citation>
    <scope>NUCLEOTIDE SEQUENCE [LARGE SCALE GENOMIC DNA]</scope>
    <source>
        <strain evidence="5 6">FJ4-8</strain>
    </source>
</reference>
<dbReference type="SUPFAM" id="SSF81296">
    <property type="entry name" value="E set domains"/>
    <property type="match status" value="3"/>
</dbReference>
<dbReference type="PANTHER" id="PTHR46580:SF4">
    <property type="entry name" value="ATP_GTP-BINDING PROTEIN"/>
    <property type="match status" value="1"/>
</dbReference>
<dbReference type="EMBL" id="QEAS01000003">
    <property type="protein sequence ID" value="PWG81783.1"/>
    <property type="molecule type" value="Genomic_DNA"/>
</dbReference>
<dbReference type="Proteomes" id="UP000245647">
    <property type="component" value="Unassembled WGS sequence"/>
</dbReference>
<keyword evidence="2" id="KW-0677">Repeat</keyword>
<sequence>MGKSSDFIFIIQQVKGTTLDFMKKHLNKISGFRNCRYLQRTLRVLALLIIGAGGVKSDAFAQGKNVGGWVDEYSTSGVNLPWRDEGYRRLVEDRAFTVGIEERPRMSITRYTSTSITFKYWFDQYCSLGKMKAGGDDKRARFVLLGTATSDMAIRGPGDFFNVSNFVGADIGLSNWEIRSSFENLQPGTKYFIRGQSWARNLEVDGGDPEVMVLSKSVYFLYTKDKCKGVTLLDPASNNLETVRFKVTFFGSEDGLNKDNFEITGNTGNLNPVITSVSGGGSDWTVSVKVSGTRGTLGLKLANDNNTFNYIENVGIESSQYTINRGVTSITRLDPDKNNYALTNYKLTFDGAISALTASNFSFTTTNGVKASVATLAPDNGQTSSATWTMGVKLAEGTYGMVTPSLVNTDGINPTVGGLPFKGDAVTIARGFPVISKVEPLTGKPGDKIKITGSGFIQGQDIFFFGNVRAEAPVFKSATEYEVTVPFGAPMAPVSVQNNLSALLSYSPSIFNITNDRDDSSLRALYLQRMPDFNLAKDYNPRTVQVADVNSDGYDDLVLSVTANKKILVLVNNKKGGFNTPIEIAVSTGNAQPYLAIGDVTGDGKPDIITTSTGTGVQYLLVYPNLSTQGGTAAFGGALQTQIAGTVETGGIDVADLDKDGRTDIIVGLNSGKVYIYPNYTPWPGSTLLLRAPVTLDTGKPGIKALIAGDVDGDQKPDLIVANYGTDAVAGTTVTVFKNSSSENAITTASFGAGTVLAATGSNPSSLALGDIDGDGKSDLVVQGSGTDIIVLRNTGTGFQTAVKQSFALSASGKGGEVSLRDLDGDGKPEIISAVPASGTLVVFRNKSVSGTIDAGSLLKSSYRAGTGAQSAVAADFDNDGKGDVVVANPDNFTLSLFRYIAPPVITSFSPLAANANGTVTITGKLFNTDKDKNIVYFGAARASVVSATAEQLVVTVPEGSTFGPITILDAVSGLSGQSSESFGAVNGDDQIFFSSRNDYEVQGSAQYMLAADLDNDGYPELISVAPATAGSKLIVSKNSKGESSFKTGSVTSSTVSIAGSGNVSAIASGDLNGDGSIDIVAADYDKSRLFILLNTEGTLSQSADIALTGKLSSVKISDIDGDGKQDIITTDKTGNNVFVLRNVTTEKNSVSFEQAVNFPAGTAPSGLVVRDLDADGRPEIVTANSGSSNVTVLRNLTSGSSLAFAEPQHITTAEGPAFVDAADVDGDNKPELAVVNPVSNSVSVLKNTSVSGTVSFELGANIPAGNNPSFLAFGDLNADGKMDMVVTNPGSNTISVYENKAANGTIDAASFAKSDYAAGQAPASVVIADLNKNGRAEIAVSNKTGNSVSVFQNLIPPVVTSVSPASGAPGTPGTQITISGKNFNETAENNVVYFGAVRANVISASKESIVVEVPAGATDRTISVLDKTSGLSGFSSSVFAVTNGQTDGSYSFRTAYSTEEGASPQSVTAADIDGDGRPDLVSVDPSGKIFVSLNTGSAAVASGLLQNYTFTADPGVSVVRTSDIDGDGKLDLVLANPTNNKIYVLLNTSSTGSVTFATPQSFIAGINPSSLAVADLDSDGKPDIIATGVNSDVATVLRNISLNGTVLFESSYSVQTGSKPSFVTVRDLNNDGKPEIITANAGEESNPGNTISVLYNQATPGLLSAASFTAQTFNAGSRPSSITVSDLNGDGLSDLAVTSASENKVYILKNISAGSSINFDAAVSFGTGANPVRVVAGDVNGDNRPDLAVLNATDNTVSVLLNTDGTISANSFSKKQDYAAGSKANSLAIADLNKDGKAEIAVANSTGTISIMRYMPVPVIMSVNPAASPVYSNVTITGRNFNTDPSKNIVFFGATKATVLNATASVLTVQAPAEATYSFVSVLDAETGLSAYSSEKFILSNPNIVDPELKVSSFDASHTYAAQDRPVTVALGDFDGDGKSDLAVISSTEKSLTVFHNESQDGSLASSSFSAGSSAKFSISGDAPKSIAINDIDGDGKLDVVVGQYKRISVFRNTATAGSITAASFAAAVEITAKADVNMIAINDMNGDGRPDVISANAGESSVSVFRNVSTPGHVAFGSSRADYTVGGNPLSVTTADLNGDGKPELISANEGSNGITVLPNTAGAGTFNTASFGTPVQINTGAGVRSVAAGDLNGDGKADLALIRKGQNFASVFQNTSSSEVISFGEGIQFATGETPYGVSIGDINGDKKADLVTGNLQSVSVIRNVSQNGALTTASFAPRVDIKTSSSPQVVAIGDLDNNATAELVVTNEFLNSLTVISTKITAKITFEALADKVYGDGDFAPGATSNTNGVIVYKSSNEAVASIVDNKIHIVGAGETVITASLSENANYAAANEVSVPFKVAKKGLSIVAASAEKKYGKVNPKFNYSITGFVNNETVDVLDVLPVLTAVTDPETKTPVEVLTKVGVYPVVLTNTPLDNNYSFTYQGDNLTIRKATLVAKADNVAVPVKIDGNTWTDPQFTITYSGWVGDDNESTYTFDSRPVAAPATGVDYTVKGSYPLAVTGGLDKNYEFSYVPGTLDIGKNVTVLTAGTYSDKTYGDAPFSIDVTTSNTESEVLKYQSLTPDVVTVNPTNGTITVSGTGKAIVLVSQESTDNYQAKDLRLEFVVNKKQLTASVKDATKVYGKDMVPLVVDYSGFAYNENKSVINKPAVFTALESTETLVPVSKTTPVRSSAYPVVALDANKAFDDNYYFEYTQGNLNVVPAALIVKAADAERVYGDGNPVFSMTYSGFVNNESESTPGVISEVPQIGSAAGKLSAVGEYEITISGGIANNYEFKAEKGKLTVKPAVVNVSVTDANGGIDMQKDYGQDNPLFKIHYSGFKNEQDESVLTTPAVIPSTFNKKTSAGSYIVAAAGASAPNYTFSYQEDAKLTVNKINLNVRAKDASRLYGAENPVFEFEYSSLIEGDTEADIDLAPTAVSAGRKASVISEGYPITLTGGSDNNYNLQLQNTGKLIIVPAPLTVRAEKKNRKYGEANPPLTVAYEYFVNGDTENDLIQKPVLTTDAKIDDPNGDYLISFATDAKSNNYVITQKTDVLSVGQATLVISIAKKTRKYGAANPVFTITYDGFLNSDGPDVLDVKPVVGVAPDVNGSKGVGKYPIMFTTHAVSSKYQIEERTEFLEITKAPLFLEAEAKSRPYNTENPVFTLKKPVLGLVNNETVETALTKQPVLASNAVKLSPVNSEGYDIYFQEEAESDNYDISYFPAKLMVSKAVPEISFGNIADALVYGDNDILLAATSTNAEDAVVYKSGNTAVATVDNGVFHIAGAGTVTIRAEQAETANYSASYTEHTIVIKKADLTATAVNKSREYGDENPSFDFEFSGYKYDDSNKSGVLSTQPLGATTATHASPVGDYPIVVTGGESANYNIIPVSATLTIAPAPLAIGIRNETRRYGEENPSFTFTYEVFKNGETPETPGVMNSMPVATTTADISSPFGTYPVTISGAAALNYSITYDDGELSVIKAVLTAMADDKSKVYGDENPQLTISYTGFKNGENETTAGITKFPQVSTTVDKSTPVGTYDIEISDDAEAVNYDVDVIKGTIKVSQAELTVTAQDAAKTYGMPNPELTVSYSGFKNGEDESVLDVKATAVTEATFLSGAGTYPIVPKGAADANYAIKPVSGTLTVGQARLRAEAENKSRTYGDNNPVFTAKYSGFVNGDSKADIDVLPSISTVADNFSAVGTYPIIVAGGSDNNYILDGFGAQLEIRKANLVVKADNKSRALGVENPKFTFTYFGFANNEGPDVIDTPPALTTNATVDSPEGEYDILISGALDNNYEVKHEKGRLTIGLITPDITVKNIQRNFTYGDADFSLNAVSENTVTPLVYFTTNPEVLSVDENGKIHINRAGNATIRVSQPAGNSYGSANEVYVDLVIARAPLEIRALDAERNFGQENPEFFMEYHGFVNGENEAVLSASAIAVTNAQKFSAAGVYPINVTNAASNNYEINSVAGKLTVKPISASMNFADIPAKTYGDADFKVAVMTNNTETPVKYSSDNTGVATVDDQGMIHIVGAGTTILRASQDPSASFNVAMSTSTVLTVNKKQLKIVADNKSKKYMEENPVLTFTADGLVNGEDKSVVEALVILTTNAVKESLAGPYTIQVALNGVAPNYQMVTQIGALIVNPANSMITFGEIPVKKFGDPEFKVNAATSSTEGTLRYSIKNASSTYPAASIDPVTGKVAILNAGTAIITATVINDDNYDSGQDISQQLTVIKATPVITLPDPGTKTYGDAEFSLNAKSTNTITPLVYSSSNASVATVSAGGMVTLSTGGYTNVKADQVSTNNYESATASVTLFVNKKVPTIVLKEFDVKTYGDAPFSPVVTGSTAPVKFYSSNSKVAVIADGQIVITGAGSTTITAVQDQTPTTAEASNSKNLQVDPSSPVISVADFPADRVYGDADVQISAVSNITTVPLVYSSSNPAVASIVNGKLHITGAGTTTVTVSQAESSNYKTASVQKDFTVGKATITVTAADKERVVGTDNPVLTATYSGFKYAENEAVFEAMPQISTTALKGSAAGIYPITAHDAADDNYKFEYKPAKLVVLEIGRITFDKPADKTYGDGDFKLMAGSNNANVPMVFRGDNPSVATVDQYGNVHIVGSGKVNVTVSQARDAAYTAAEDVTQTLTVIKKRVMVTADDKVAMVGTLPAFTVTYSGWANNESLTVLTKPAVATVATNGADAGEFRITASGAAAANYEFDYTDGKLILTTDGLSFLFDPMPVKTYLDADFDPGAKTNTKTAVYYSSNNPAVAVIVDNKVRIVGAGSAEITATVRGIISPEQDLHLKQTLTVNKARQVITFQPMTGVVKDQPYQMVASSSSGLPVTYVSSNSWVGSVEGSMLMPQRLGSGTVTVSQEGNKDYLPAENVTLSFVVENGEGPVMIVPKALTPNGDGVNDVLYIEGITEYPQNQLSIFNRNGVRVFDVKNYNNGSVSFQGKELFGGTARGMSQLLPQGTYFYVLSYKKDGKSGEIKGFFVLKY</sequence>
<dbReference type="InterPro" id="IPR013519">
    <property type="entry name" value="Int_alpha_beta-p"/>
</dbReference>
<evidence type="ECO:0000256" key="1">
    <source>
        <dbReference type="ARBA" id="ARBA00022729"/>
    </source>
</evidence>
<dbReference type="InterPro" id="IPR026341">
    <property type="entry name" value="T9SS_type_B"/>
</dbReference>